<evidence type="ECO:0000256" key="2">
    <source>
        <dbReference type="ARBA" id="ARBA00004776"/>
    </source>
</evidence>
<dbReference type="RefSeq" id="WP_386373336.1">
    <property type="nucleotide sequence ID" value="NZ_JBHUMP010000005.1"/>
</dbReference>
<dbReference type="PANTHER" id="PTHR37425:SF1">
    <property type="entry name" value="OUTER MEMBRANE PROTEIN"/>
    <property type="match status" value="1"/>
</dbReference>
<evidence type="ECO:0000256" key="10">
    <source>
        <dbReference type="ARBA" id="ARBA00093448"/>
    </source>
</evidence>
<keyword evidence="9" id="KW-0961">Cell wall biogenesis/degradation</keyword>
<protein>
    <recommendedName>
        <fullName evidence="11">Murein endopeptidase K</fullName>
    </recommendedName>
</protein>
<sequence>MISRRHFISATSAAAALAGLAPGVAANPSPNPDPSRADTRLDRLVNRIDPTIALWNPHTDERLQLRFFGAAGYDREALRKINWLLRDWRENEMAEIDARLLWALAALRQAGMQEGNAGLIHAHSGYRTLKTNEYLRRKGYRTARHSFHLRARAVDFTMPGAPVASLARYAQWLQIGGTGHYRNNFVHIDSGGSRRWTG</sequence>
<comment type="pathway">
    <text evidence="2">Cell wall biogenesis; cell wall polysaccharide biosynthesis.</text>
</comment>
<gene>
    <name evidence="13" type="ORF">ACFSUD_08375</name>
</gene>
<dbReference type="InterPro" id="IPR009045">
    <property type="entry name" value="Zn_M74/Hedgehog-like"/>
</dbReference>
<evidence type="ECO:0000256" key="1">
    <source>
        <dbReference type="ARBA" id="ARBA00001947"/>
    </source>
</evidence>
<comment type="cofactor">
    <cofactor evidence="1">
        <name>Zn(2+)</name>
        <dbReference type="ChEBI" id="CHEBI:29105"/>
    </cofactor>
</comment>
<organism evidence="13 14">
    <name type="scientific">Sulfitobacter aestuarii</name>
    <dbReference type="NCBI Taxonomy" id="2161676"/>
    <lineage>
        <taxon>Bacteria</taxon>
        <taxon>Pseudomonadati</taxon>
        <taxon>Pseudomonadota</taxon>
        <taxon>Alphaproteobacteria</taxon>
        <taxon>Rhodobacterales</taxon>
        <taxon>Roseobacteraceae</taxon>
        <taxon>Sulfitobacter</taxon>
    </lineage>
</organism>
<keyword evidence="5 12" id="KW-0732">Signal</keyword>
<evidence type="ECO:0000313" key="13">
    <source>
        <dbReference type="EMBL" id="MFD2739580.1"/>
    </source>
</evidence>
<dbReference type="SUPFAM" id="SSF55166">
    <property type="entry name" value="Hedgehog/DD-peptidase"/>
    <property type="match status" value="1"/>
</dbReference>
<keyword evidence="7" id="KW-0862">Zinc</keyword>
<comment type="similarity">
    <text evidence="10">Belongs to the peptidase M15 family.</text>
</comment>
<feature type="chain" id="PRO_5045065113" description="Murein endopeptidase K" evidence="12">
    <location>
        <begin position="27"/>
        <end position="198"/>
    </location>
</feature>
<dbReference type="PROSITE" id="PS51318">
    <property type="entry name" value="TAT"/>
    <property type="match status" value="1"/>
</dbReference>
<dbReference type="EMBL" id="JBHUMP010000005">
    <property type="protein sequence ID" value="MFD2739580.1"/>
    <property type="molecule type" value="Genomic_DNA"/>
</dbReference>
<evidence type="ECO:0000256" key="9">
    <source>
        <dbReference type="ARBA" id="ARBA00023316"/>
    </source>
</evidence>
<evidence type="ECO:0000313" key="14">
    <source>
        <dbReference type="Proteomes" id="UP001597474"/>
    </source>
</evidence>
<proteinExistence type="inferred from homology"/>
<dbReference type="Pfam" id="PF05951">
    <property type="entry name" value="Peptidase_M15_2"/>
    <property type="match status" value="1"/>
</dbReference>
<dbReference type="InterPro" id="IPR010275">
    <property type="entry name" value="MepK"/>
</dbReference>
<keyword evidence="4" id="KW-0479">Metal-binding</keyword>
<evidence type="ECO:0000256" key="6">
    <source>
        <dbReference type="ARBA" id="ARBA00022801"/>
    </source>
</evidence>
<evidence type="ECO:0000256" key="5">
    <source>
        <dbReference type="ARBA" id="ARBA00022729"/>
    </source>
</evidence>
<evidence type="ECO:0000256" key="4">
    <source>
        <dbReference type="ARBA" id="ARBA00022723"/>
    </source>
</evidence>
<name>A0ABW5U1V5_9RHOB</name>
<keyword evidence="14" id="KW-1185">Reference proteome</keyword>
<evidence type="ECO:0000256" key="3">
    <source>
        <dbReference type="ARBA" id="ARBA00022670"/>
    </source>
</evidence>
<dbReference type="InterPro" id="IPR019546">
    <property type="entry name" value="TAT_signal_bac_arc"/>
</dbReference>
<evidence type="ECO:0000256" key="7">
    <source>
        <dbReference type="ARBA" id="ARBA00022833"/>
    </source>
</evidence>
<reference evidence="14" key="1">
    <citation type="journal article" date="2019" name="Int. J. Syst. Evol. Microbiol.">
        <title>The Global Catalogue of Microorganisms (GCM) 10K type strain sequencing project: providing services to taxonomists for standard genome sequencing and annotation.</title>
        <authorList>
            <consortium name="The Broad Institute Genomics Platform"/>
            <consortium name="The Broad Institute Genome Sequencing Center for Infectious Disease"/>
            <person name="Wu L."/>
            <person name="Ma J."/>
        </authorList>
    </citation>
    <scope>NUCLEOTIDE SEQUENCE [LARGE SCALE GENOMIC DNA]</scope>
    <source>
        <strain evidence="14">TISTR 2562</strain>
    </source>
</reference>
<evidence type="ECO:0000256" key="12">
    <source>
        <dbReference type="SAM" id="SignalP"/>
    </source>
</evidence>
<comment type="caution">
    <text evidence="13">The sequence shown here is derived from an EMBL/GenBank/DDBJ whole genome shotgun (WGS) entry which is preliminary data.</text>
</comment>
<dbReference type="Gene3D" id="3.30.1380.10">
    <property type="match status" value="1"/>
</dbReference>
<dbReference type="InterPro" id="IPR006311">
    <property type="entry name" value="TAT_signal"/>
</dbReference>
<dbReference type="Proteomes" id="UP001597474">
    <property type="component" value="Unassembled WGS sequence"/>
</dbReference>
<keyword evidence="3" id="KW-0645">Protease</keyword>
<dbReference type="PANTHER" id="PTHR37425">
    <property type="match status" value="1"/>
</dbReference>
<evidence type="ECO:0000256" key="8">
    <source>
        <dbReference type="ARBA" id="ARBA00023049"/>
    </source>
</evidence>
<keyword evidence="6" id="KW-0378">Hydrolase</keyword>
<feature type="signal peptide" evidence="12">
    <location>
        <begin position="1"/>
        <end position="26"/>
    </location>
</feature>
<evidence type="ECO:0000256" key="11">
    <source>
        <dbReference type="ARBA" id="ARBA00093666"/>
    </source>
</evidence>
<accession>A0ABW5U1V5</accession>
<keyword evidence="8" id="KW-0482">Metalloprotease</keyword>
<dbReference type="NCBIfam" id="TIGR01409">
    <property type="entry name" value="TAT_signal_seq"/>
    <property type="match status" value="1"/>
</dbReference>